<evidence type="ECO:0000313" key="2">
    <source>
        <dbReference type="EMBL" id="CAD8207243.1"/>
    </source>
</evidence>
<evidence type="ECO:0000256" key="1">
    <source>
        <dbReference type="SAM" id="Phobius"/>
    </source>
</evidence>
<dbReference type="Proteomes" id="UP000689195">
    <property type="component" value="Unassembled WGS sequence"/>
</dbReference>
<evidence type="ECO:0000313" key="3">
    <source>
        <dbReference type="Proteomes" id="UP000689195"/>
    </source>
</evidence>
<dbReference type="EMBL" id="CAJJDO010000146">
    <property type="protein sequence ID" value="CAD8207243.1"/>
    <property type="molecule type" value="Genomic_DNA"/>
</dbReference>
<feature type="transmembrane region" description="Helical" evidence="1">
    <location>
        <begin position="28"/>
        <end position="46"/>
    </location>
</feature>
<name>A0A8S1Y096_9CILI</name>
<keyword evidence="1" id="KW-1133">Transmembrane helix</keyword>
<protein>
    <submittedName>
        <fullName evidence="2">Uncharacterized protein</fullName>
    </submittedName>
</protein>
<accession>A0A8S1Y096</accession>
<keyword evidence="3" id="KW-1185">Reference proteome</keyword>
<comment type="caution">
    <text evidence="2">The sequence shown here is derived from an EMBL/GenBank/DDBJ whole genome shotgun (WGS) entry which is preliminary data.</text>
</comment>
<keyword evidence="1" id="KW-0812">Transmembrane</keyword>
<reference evidence="2" key="1">
    <citation type="submission" date="2021-01" db="EMBL/GenBank/DDBJ databases">
        <authorList>
            <consortium name="Genoscope - CEA"/>
            <person name="William W."/>
        </authorList>
    </citation>
    <scope>NUCLEOTIDE SEQUENCE</scope>
</reference>
<keyword evidence="1" id="KW-0472">Membrane</keyword>
<dbReference type="OrthoDB" id="322704at2759"/>
<sequence>MCLLIIMGILDVERIVDGQARTYHTSQFWVVFVLIIWQKFLVLFIYDFKVRFAACLFLYTYFAFRVSGQEFRWIDNLLKASVYIILELVMVIDKELTNYADYQLENNIFYKIETQIHTKQVIQEVVPPMRMFQQKFLLESYLKVFPVVIIDQTKEILNISSETLKLLSQNDIFQAEKQLRKLEIIEVFNRKEQLSTKELIVKLTRQAKLGSTCGVNEKGDLLHSLINGLALQQLRQQQQVDQPKLQIQGQLEQLLNELVKGDQEYLKVNQCQNLVKKICNNKIYLFLDDVSEIVKLQMKTRIKMMRSKIIEQTKDGFFGITIENDARPNCIQISIQDTGKGINLDELKYESGTKLSGLFIANYLTKILGVSFFNKKINRHIANKGLRIITTQEYGTKISFTVRNMMYDQNNVQFLLDENLDEDDQNQDEIIEGYIVEDQTQYLNRLKKKSSLSTRRQNNQKTSIKRYDERLKSLTTQMEQIQFPQKKCMCENKLIINSDYQFTSILRDLISKLLMNFKL</sequence>
<proteinExistence type="predicted"/>
<gene>
    <name evidence="2" type="ORF">PPENT_87.1.T1460123</name>
</gene>
<dbReference type="AlphaFoldDB" id="A0A8S1Y096"/>
<organism evidence="2 3">
    <name type="scientific">Paramecium pentaurelia</name>
    <dbReference type="NCBI Taxonomy" id="43138"/>
    <lineage>
        <taxon>Eukaryota</taxon>
        <taxon>Sar</taxon>
        <taxon>Alveolata</taxon>
        <taxon>Ciliophora</taxon>
        <taxon>Intramacronucleata</taxon>
        <taxon>Oligohymenophorea</taxon>
        <taxon>Peniculida</taxon>
        <taxon>Parameciidae</taxon>
        <taxon>Paramecium</taxon>
    </lineage>
</organism>